<protein>
    <submittedName>
        <fullName evidence="1">Aldo-keto reductase, putative</fullName>
    </submittedName>
</protein>
<proteinExistence type="predicted"/>
<dbReference type="Proteomes" id="UP000051952">
    <property type="component" value="Unassembled WGS sequence"/>
</dbReference>
<gene>
    <name evidence="1" type="ORF">BSAL_65840</name>
</gene>
<accession>A0A0S4IYR6</accession>
<dbReference type="EMBL" id="CYKH01000410">
    <property type="protein sequence ID" value="CUF79987.1"/>
    <property type="molecule type" value="Genomic_DNA"/>
</dbReference>
<name>A0A0S4IYR6_BODSA</name>
<reference evidence="2" key="1">
    <citation type="submission" date="2015-09" db="EMBL/GenBank/DDBJ databases">
        <authorList>
            <consortium name="Pathogen Informatics"/>
        </authorList>
    </citation>
    <scope>NUCLEOTIDE SEQUENCE [LARGE SCALE GENOMIC DNA]</scope>
    <source>
        <strain evidence="2">Lake Konstanz</strain>
    </source>
</reference>
<evidence type="ECO:0000313" key="1">
    <source>
        <dbReference type="EMBL" id="CUF79987.1"/>
    </source>
</evidence>
<dbReference type="AlphaFoldDB" id="A0A0S4IYR6"/>
<dbReference type="VEuPathDB" id="TriTrypDB:BSAL_65840"/>
<dbReference type="Gene3D" id="3.20.20.100">
    <property type="entry name" value="NADP-dependent oxidoreductase domain"/>
    <property type="match status" value="1"/>
</dbReference>
<dbReference type="SUPFAM" id="SSF51430">
    <property type="entry name" value="NAD(P)-linked oxidoreductase"/>
    <property type="match status" value="1"/>
</dbReference>
<evidence type="ECO:0000313" key="2">
    <source>
        <dbReference type="Proteomes" id="UP000051952"/>
    </source>
</evidence>
<dbReference type="InterPro" id="IPR036812">
    <property type="entry name" value="NAD(P)_OxRdtase_dom_sf"/>
</dbReference>
<sequence length="63" mass="7055">MKTIATKRHISVEEAMYRFAMDIGITPLCGTTNAARMAKDMKVPTDVSPLTDEELRECIALLR</sequence>
<organism evidence="1 2">
    <name type="scientific">Bodo saltans</name>
    <name type="common">Flagellated protozoan</name>
    <dbReference type="NCBI Taxonomy" id="75058"/>
    <lineage>
        <taxon>Eukaryota</taxon>
        <taxon>Discoba</taxon>
        <taxon>Euglenozoa</taxon>
        <taxon>Kinetoplastea</taxon>
        <taxon>Metakinetoplastina</taxon>
        <taxon>Eubodonida</taxon>
        <taxon>Bodonidae</taxon>
        <taxon>Bodo</taxon>
    </lineage>
</organism>
<dbReference type="OrthoDB" id="416253at2759"/>
<keyword evidence="2" id="KW-1185">Reference proteome</keyword>